<comment type="caution">
    <text evidence="1">The sequence shown here is derived from an EMBL/GenBank/DDBJ whole genome shotgun (WGS) entry which is preliminary data.</text>
</comment>
<organism evidence="1 2">
    <name type="scientific">Paracoccus sulfuroxidans</name>
    <dbReference type="NCBI Taxonomy" id="384678"/>
    <lineage>
        <taxon>Bacteria</taxon>
        <taxon>Pseudomonadati</taxon>
        <taxon>Pseudomonadota</taxon>
        <taxon>Alphaproteobacteria</taxon>
        <taxon>Rhodobacterales</taxon>
        <taxon>Paracoccaceae</taxon>
        <taxon>Paracoccus</taxon>
    </lineage>
</organism>
<dbReference type="Proteomes" id="UP000316225">
    <property type="component" value="Unassembled WGS sequence"/>
</dbReference>
<accession>A0A562NQ96</accession>
<protein>
    <recommendedName>
        <fullName evidence="3">Tail tube GTA-gp10-like protein</fullName>
    </recommendedName>
</protein>
<dbReference type="RefSeq" id="WP_145397644.1">
    <property type="nucleotide sequence ID" value="NZ_VLKU01000005.1"/>
</dbReference>
<name>A0A562NQ96_9RHOB</name>
<gene>
    <name evidence="1" type="ORF">IQ24_01818</name>
</gene>
<dbReference type="AlphaFoldDB" id="A0A562NQ96"/>
<keyword evidence="2" id="KW-1185">Reference proteome</keyword>
<reference evidence="1 2" key="1">
    <citation type="journal article" date="2015" name="Stand. Genomic Sci.">
        <title>Genomic Encyclopedia of Bacterial and Archaeal Type Strains, Phase III: the genomes of soil and plant-associated and newly described type strains.</title>
        <authorList>
            <person name="Whitman W.B."/>
            <person name="Woyke T."/>
            <person name="Klenk H.P."/>
            <person name="Zhou Y."/>
            <person name="Lilburn T.G."/>
            <person name="Beck B.J."/>
            <person name="De Vos P."/>
            <person name="Vandamme P."/>
            <person name="Eisen J.A."/>
            <person name="Garrity G."/>
            <person name="Hugenholtz P."/>
            <person name="Kyrpides N.C."/>
        </authorList>
    </citation>
    <scope>NUCLEOTIDE SEQUENCE [LARGE SCALE GENOMIC DNA]</scope>
    <source>
        <strain evidence="1 2">CGMCC 1.5364</strain>
    </source>
</reference>
<evidence type="ECO:0000313" key="1">
    <source>
        <dbReference type="EMBL" id="TWI34303.1"/>
    </source>
</evidence>
<evidence type="ECO:0000313" key="2">
    <source>
        <dbReference type="Proteomes" id="UP000316225"/>
    </source>
</evidence>
<dbReference type="EMBL" id="VLKU01000005">
    <property type="protein sequence ID" value="TWI34303.1"/>
    <property type="molecule type" value="Genomic_DNA"/>
</dbReference>
<proteinExistence type="predicted"/>
<evidence type="ECO:0008006" key="3">
    <source>
        <dbReference type="Google" id="ProtNLM"/>
    </source>
</evidence>
<dbReference type="OrthoDB" id="7775905at2"/>
<sequence>MSALTGEIPAVLGNTSYRLILGLRGVAELQRDYGNNLHGIMGDASDAGGEKEATLPDFNAFIHVVKVSLQRFHPAEADNLDVIEGLLAQDLSLPGRLIAAAFPEAREEPAAGKRKARG</sequence>